<dbReference type="EMBL" id="JAEHOE010000001">
    <property type="protein sequence ID" value="KAG2501588.1"/>
    <property type="molecule type" value="Genomic_DNA"/>
</dbReference>
<dbReference type="PROSITE" id="PS50222">
    <property type="entry name" value="EF_HAND_2"/>
    <property type="match status" value="2"/>
</dbReference>
<protein>
    <recommendedName>
        <fullName evidence="5">EF-hand domain-containing protein</fullName>
    </recommendedName>
</protein>
<dbReference type="CDD" id="cd00051">
    <property type="entry name" value="EFh"/>
    <property type="match status" value="1"/>
</dbReference>
<organism evidence="6 7">
    <name type="scientific">Edaphochlamys debaryana</name>
    <dbReference type="NCBI Taxonomy" id="47281"/>
    <lineage>
        <taxon>Eukaryota</taxon>
        <taxon>Viridiplantae</taxon>
        <taxon>Chlorophyta</taxon>
        <taxon>core chlorophytes</taxon>
        <taxon>Chlorophyceae</taxon>
        <taxon>CS clade</taxon>
        <taxon>Chlamydomonadales</taxon>
        <taxon>Chlamydomonadales incertae sedis</taxon>
        <taxon>Edaphochlamys</taxon>
    </lineage>
</organism>
<reference evidence="6" key="1">
    <citation type="journal article" date="2020" name="bioRxiv">
        <title>Comparative genomics of Chlamydomonas.</title>
        <authorList>
            <person name="Craig R.J."/>
            <person name="Hasan A.R."/>
            <person name="Ness R.W."/>
            <person name="Keightley P.D."/>
        </authorList>
    </citation>
    <scope>NUCLEOTIDE SEQUENCE</scope>
    <source>
        <strain evidence="6">CCAP 11/70</strain>
    </source>
</reference>
<sequence length="387" mass="40198">MGGQPAPRSVSTPPMRPAPMAPAASDPTTLPPLAVPTATEEGTEASAASPGAASPSGRSLHPVPAGQGAVRFATSSRQGSRPGTSPLSVQDLTLGRSGSRAGPRPPALDVGSPGGPGAGSGGGGGKPLTPTGFHASIGGRLSATGPTGPQPTRYASSPTGGRFHHTITASRAADGLVGGAAAAAAEAQRMGNFRVSRGMVYSVFQDLDDFDTGRLTYSAFEQAACKVGMKPDQARRFFRYLDPQARGYTTMSEWGAPQLEKQMEAFTRLYVQNTRGPDGRPRGINEVRSAAMAVQMALTKLQLKRNGRSVSLERLVEAFRFIDRDASGALSPSEMEDALNALGIFVTPEVVGSIMTAFDKDGSGGVDYLEFVRALFPMLGQTAHVVR</sequence>
<dbReference type="InterPro" id="IPR002048">
    <property type="entry name" value="EF_hand_dom"/>
</dbReference>
<feature type="region of interest" description="Disordered" evidence="4">
    <location>
        <begin position="1"/>
        <end position="163"/>
    </location>
</feature>
<name>A0A835YF75_9CHLO</name>
<dbReference type="Pfam" id="PF13499">
    <property type="entry name" value="EF-hand_7"/>
    <property type="match status" value="1"/>
</dbReference>
<accession>A0A835YF75</accession>
<comment type="caution">
    <text evidence="6">The sequence shown here is derived from an EMBL/GenBank/DDBJ whole genome shotgun (WGS) entry which is preliminary data.</text>
</comment>
<proteinExistence type="predicted"/>
<dbReference type="Gene3D" id="1.10.238.10">
    <property type="entry name" value="EF-hand"/>
    <property type="match status" value="1"/>
</dbReference>
<evidence type="ECO:0000256" key="3">
    <source>
        <dbReference type="ARBA" id="ARBA00022837"/>
    </source>
</evidence>
<feature type="domain" description="EF-hand" evidence="5">
    <location>
        <begin position="310"/>
        <end position="345"/>
    </location>
</feature>
<evidence type="ECO:0000259" key="5">
    <source>
        <dbReference type="PROSITE" id="PS50222"/>
    </source>
</evidence>
<dbReference type="InterPro" id="IPR011992">
    <property type="entry name" value="EF-hand-dom_pair"/>
</dbReference>
<evidence type="ECO:0000313" key="7">
    <source>
        <dbReference type="Proteomes" id="UP000612055"/>
    </source>
</evidence>
<dbReference type="GO" id="GO:0005509">
    <property type="term" value="F:calcium ion binding"/>
    <property type="evidence" value="ECO:0007669"/>
    <property type="project" value="InterPro"/>
</dbReference>
<dbReference type="InterPro" id="IPR018247">
    <property type="entry name" value="EF_Hand_1_Ca_BS"/>
</dbReference>
<feature type="compositionally biased region" description="Polar residues" evidence="4">
    <location>
        <begin position="73"/>
        <end position="91"/>
    </location>
</feature>
<gene>
    <name evidence="6" type="ORF">HYH03_000093</name>
</gene>
<dbReference type="Proteomes" id="UP000612055">
    <property type="component" value="Unassembled WGS sequence"/>
</dbReference>
<keyword evidence="7" id="KW-1185">Reference proteome</keyword>
<keyword evidence="2" id="KW-0677">Repeat</keyword>
<keyword evidence="3" id="KW-0106">Calcium</keyword>
<evidence type="ECO:0000256" key="4">
    <source>
        <dbReference type="SAM" id="MobiDB-lite"/>
    </source>
</evidence>
<dbReference type="AlphaFoldDB" id="A0A835YF75"/>
<evidence type="ECO:0000313" key="6">
    <source>
        <dbReference type="EMBL" id="KAG2501588.1"/>
    </source>
</evidence>
<evidence type="ECO:0000256" key="1">
    <source>
        <dbReference type="ARBA" id="ARBA00022723"/>
    </source>
</evidence>
<keyword evidence="1" id="KW-0479">Metal-binding</keyword>
<dbReference type="InterPro" id="IPR051581">
    <property type="entry name" value="Ca-bind"/>
</dbReference>
<feature type="domain" description="EF-hand" evidence="5">
    <location>
        <begin position="346"/>
        <end position="381"/>
    </location>
</feature>
<dbReference type="PROSITE" id="PS00018">
    <property type="entry name" value="EF_HAND_1"/>
    <property type="match status" value="1"/>
</dbReference>
<dbReference type="PANTHER" id="PTHR34524">
    <property type="entry name" value="CALCYPHOSIN"/>
    <property type="match status" value="1"/>
</dbReference>
<dbReference type="SMART" id="SM00054">
    <property type="entry name" value="EFh"/>
    <property type="match status" value="2"/>
</dbReference>
<feature type="compositionally biased region" description="Low complexity" evidence="4">
    <location>
        <begin position="35"/>
        <end position="57"/>
    </location>
</feature>
<dbReference type="PANTHER" id="PTHR34524:SF6">
    <property type="entry name" value="CALCYPHOSINE LIKE"/>
    <property type="match status" value="1"/>
</dbReference>
<dbReference type="SUPFAM" id="SSF47473">
    <property type="entry name" value="EF-hand"/>
    <property type="match status" value="1"/>
</dbReference>
<dbReference type="OrthoDB" id="26525at2759"/>
<feature type="compositionally biased region" description="Gly residues" evidence="4">
    <location>
        <begin position="112"/>
        <end position="126"/>
    </location>
</feature>
<evidence type="ECO:0000256" key="2">
    <source>
        <dbReference type="ARBA" id="ARBA00022737"/>
    </source>
</evidence>